<dbReference type="OrthoDB" id="1931513at2759"/>
<feature type="signal peptide" evidence="1">
    <location>
        <begin position="1"/>
        <end position="26"/>
    </location>
</feature>
<gene>
    <name evidence="2" type="ORF">E3N88_18488</name>
</gene>
<evidence type="ECO:0000256" key="1">
    <source>
        <dbReference type="SAM" id="SignalP"/>
    </source>
</evidence>
<feature type="chain" id="PRO_5024278497" description="Reverse transcriptase Ty1/copia-type domain-containing protein" evidence="1">
    <location>
        <begin position="27"/>
        <end position="138"/>
    </location>
</feature>
<dbReference type="AlphaFoldDB" id="A0A5N6NKM7"/>
<sequence length="138" mass="15830">MLIRTPFMPILMRIGWASLMTTVSRSFTEAEYKALADTVVELTWLETLLQELQVPMSSTPTLWCDNLGATYLSTNPVFHARTKHVEVDFHFVREKVAKGKLLVQHISTHDQIADVFTKPLSTERFNLLRSKLQVVSRL</sequence>
<dbReference type="EMBL" id="SZYD01000010">
    <property type="protein sequence ID" value="KAD4981817.1"/>
    <property type="molecule type" value="Genomic_DNA"/>
</dbReference>
<dbReference type="InterPro" id="IPR043502">
    <property type="entry name" value="DNA/RNA_pol_sf"/>
</dbReference>
<name>A0A5N6NKM7_9ASTR</name>
<dbReference type="PANTHER" id="PTHR11439">
    <property type="entry name" value="GAG-POL-RELATED RETROTRANSPOSON"/>
    <property type="match status" value="1"/>
</dbReference>
<keyword evidence="3" id="KW-1185">Reference proteome</keyword>
<proteinExistence type="predicted"/>
<dbReference type="PANTHER" id="PTHR11439:SF450">
    <property type="entry name" value="REVERSE TRANSCRIPTASE TY1_COPIA-TYPE DOMAIN-CONTAINING PROTEIN"/>
    <property type="match status" value="1"/>
</dbReference>
<comment type="caution">
    <text evidence="2">The sequence shown here is derived from an EMBL/GenBank/DDBJ whole genome shotgun (WGS) entry which is preliminary data.</text>
</comment>
<accession>A0A5N6NKM7</accession>
<organism evidence="2 3">
    <name type="scientific">Mikania micrantha</name>
    <name type="common">bitter vine</name>
    <dbReference type="NCBI Taxonomy" id="192012"/>
    <lineage>
        <taxon>Eukaryota</taxon>
        <taxon>Viridiplantae</taxon>
        <taxon>Streptophyta</taxon>
        <taxon>Embryophyta</taxon>
        <taxon>Tracheophyta</taxon>
        <taxon>Spermatophyta</taxon>
        <taxon>Magnoliopsida</taxon>
        <taxon>eudicotyledons</taxon>
        <taxon>Gunneridae</taxon>
        <taxon>Pentapetalae</taxon>
        <taxon>asterids</taxon>
        <taxon>campanulids</taxon>
        <taxon>Asterales</taxon>
        <taxon>Asteraceae</taxon>
        <taxon>Asteroideae</taxon>
        <taxon>Heliantheae alliance</taxon>
        <taxon>Eupatorieae</taxon>
        <taxon>Mikania</taxon>
    </lineage>
</organism>
<dbReference type="CDD" id="cd09272">
    <property type="entry name" value="RNase_HI_RT_Ty1"/>
    <property type="match status" value="1"/>
</dbReference>
<evidence type="ECO:0008006" key="4">
    <source>
        <dbReference type="Google" id="ProtNLM"/>
    </source>
</evidence>
<protein>
    <recommendedName>
        <fullName evidence="4">Reverse transcriptase Ty1/copia-type domain-containing protein</fullName>
    </recommendedName>
</protein>
<evidence type="ECO:0000313" key="2">
    <source>
        <dbReference type="EMBL" id="KAD4981817.1"/>
    </source>
</evidence>
<keyword evidence="1" id="KW-0732">Signal</keyword>
<evidence type="ECO:0000313" key="3">
    <source>
        <dbReference type="Proteomes" id="UP000326396"/>
    </source>
</evidence>
<dbReference type="Proteomes" id="UP000326396">
    <property type="component" value="Linkage Group LG18"/>
</dbReference>
<reference evidence="2 3" key="1">
    <citation type="submission" date="2019-05" db="EMBL/GenBank/DDBJ databases">
        <title>Mikania micrantha, genome provides insights into the molecular mechanism of rapid growth.</title>
        <authorList>
            <person name="Liu B."/>
        </authorList>
    </citation>
    <scope>NUCLEOTIDE SEQUENCE [LARGE SCALE GENOMIC DNA]</scope>
    <source>
        <strain evidence="2">NLD-2019</strain>
        <tissue evidence="2">Leaf</tissue>
    </source>
</reference>
<dbReference type="SUPFAM" id="SSF56672">
    <property type="entry name" value="DNA/RNA polymerases"/>
    <property type="match status" value="1"/>
</dbReference>